<reference evidence="1" key="1">
    <citation type="journal article" date="2014" name="Front. Microbiol.">
        <title>High frequency of phylogenetically diverse reductive dehalogenase-homologous genes in deep subseafloor sedimentary metagenomes.</title>
        <authorList>
            <person name="Kawai M."/>
            <person name="Futagami T."/>
            <person name="Toyoda A."/>
            <person name="Takaki Y."/>
            <person name="Nishi S."/>
            <person name="Hori S."/>
            <person name="Arai W."/>
            <person name="Tsubouchi T."/>
            <person name="Morono Y."/>
            <person name="Uchiyama I."/>
            <person name="Ito T."/>
            <person name="Fujiyama A."/>
            <person name="Inagaki F."/>
            <person name="Takami H."/>
        </authorList>
    </citation>
    <scope>NUCLEOTIDE SEQUENCE</scope>
    <source>
        <strain evidence="1">Expedition CK06-06</strain>
    </source>
</reference>
<protein>
    <submittedName>
        <fullName evidence="1">Uncharacterized protein</fullName>
    </submittedName>
</protein>
<dbReference type="EMBL" id="BARS01002940">
    <property type="protein sequence ID" value="GAF75116.1"/>
    <property type="molecule type" value="Genomic_DNA"/>
</dbReference>
<name>X0SJ26_9ZZZZ</name>
<organism evidence="1">
    <name type="scientific">marine sediment metagenome</name>
    <dbReference type="NCBI Taxonomy" id="412755"/>
    <lineage>
        <taxon>unclassified sequences</taxon>
        <taxon>metagenomes</taxon>
        <taxon>ecological metagenomes</taxon>
    </lineage>
</organism>
<evidence type="ECO:0000313" key="1">
    <source>
        <dbReference type="EMBL" id="GAF75116.1"/>
    </source>
</evidence>
<sequence length="50" mass="5552">MCTGSFRKSLANDRIADGIVAEKREVWRVDGVMPMILRTAGMKPISSIRS</sequence>
<gene>
    <name evidence="1" type="ORF">S01H1_05646</name>
</gene>
<proteinExistence type="predicted"/>
<dbReference type="AlphaFoldDB" id="X0SJ26"/>
<comment type="caution">
    <text evidence="1">The sequence shown here is derived from an EMBL/GenBank/DDBJ whole genome shotgun (WGS) entry which is preliminary data.</text>
</comment>
<feature type="non-terminal residue" evidence="1">
    <location>
        <position position="50"/>
    </location>
</feature>
<accession>X0SJ26</accession>